<evidence type="ECO:0000256" key="1">
    <source>
        <dbReference type="ARBA" id="ARBA00009580"/>
    </source>
</evidence>
<dbReference type="Proteomes" id="UP000681967">
    <property type="component" value="Unassembled WGS sequence"/>
</dbReference>
<accession>A0A8S3FL52</accession>
<protein>
    <recommendedName>
        <fullName evidence="2">protein-tyrosine-phosphatase</fullName>
        <ecNumber evidence="2">3.1.3.48</ecNumber>
    </recommendedName>
</protein>
<dbReference type="SUPFAM" id="SSF52799">
    <property type="entry name" value="(Phosphotyrosine protein) phosphatases II"/>
    <property type="match status" value="1"/>
</dbReference>
<comment type="caution">
    <text evidence="6">The sequence shown here is derived from an EMBL/GenBank/DDBJ whole genome shotgun (WGS) entry which is preliminary data.</text>
</comment>
<dbReference type="InterPro" id="IPR000242">
    <property type="entry name" value="PTP_cat"/>
</dbReference>
<keyword evidence="4" id="KW-0904">Protein phosphatase</keyword>
<dbReference type="InterPro" id="IPR050348">
    <property type="entry name" value="Protein-Tyr_Phosphatase"/>
</dbReference>
<dbReference type="PROSITE" id="PS50055">
    <property type="entry name" value="TYR_PHOSPHATASE_PTP"/>
    <property type="match status" value="1"/>
</dbReference>
<dbReference type="PANTHER" id="PTHR19134:SF562">
    <property type="entry name" value="PROTEIN-TYROSINE-PHOSPHATASE"/>
    <property type="match status" value="1"/>
</dbReference>
<feature type="domain" description="Tyrosine-protein phosphatase" evidence="5">
    <location>
        <begin position="1"/>
        <end position="81"/>
    </location>
</feature>
<reference evidence="6" key="1">
    <citation type="submission" date="2021-02" db="EMBL/GenBank/DDBJ databases">
        <authorList>
            <person name="Nowell W R."/>
        </authorList>
    </citation>
    <scope>NUCLEOTIDE SEQUENCE</scope>
</reference>
<name>A0A8S3FL52_9BILA</name>
<evidence type="ECO:0000256" key="3">
    <source>
        <dbReference type="ARBA" id="ARBA00022801"/>
    </source>
</evidence>
<evidence type="ECO:0000259" key="5">
    <source>
        <dbReference type="PROSITE" id="PS50055"/>
    </source>
</evidence>
<evidence type="ECO:0000313" key="7">
    <source>
        <dbReference type="Proteomes" id="UP000681967"/>
    </source>
</evidence>
<dbReference type="Gene3D" id="3.90.190.10">
    <property type="entry name" value="Protein tyrosine phosphatase superfamily"/>
    <property type="match status" value="1"/>
</dbReference>
<dbReference type="PANTHER" id="PTHR19134">
    <property type="entry name" value="RECEPTOR-TYPE TYROSINE-PROTEIN PHOSPHATASE"/>
    <property type="match status" value="1"/>
</dbReference>
<evidence type="ECO:0000256" key="4">
    <source>
        <dbReference type="ARBA" id="ARBA00022912"/>
    </source>
</evidence>
<gene>
    <name evidence="6" type="ORF">BYL167_LOCUS68149</name>
</gene>
<keyword evidence="3" id="KW-0378">Hydrolase</keyword>
<dbReference type="AlphaFoldDB" id="A0A8S3FL52"/>
<evidence type="ECO:0000313" key="6">
    <source>
        <dbReference type="EMBL" id="CAF5128548.1"/>
    </source>
</evidence>
<dbReference type="Pfam" id="PF00102">
    <property type="entry name" value="Y_phosphatase"/>
    <property type="match status" value="1"/>
</dbReference>
<proteinExistence type="inferred from homology"/>
<dbReference type="GO" id="GO:0004725">
    <property type="term" value="F:protein tyrosine phosphatase activity"/>
    <property type="evidence" value="ECO:0007669"/>
    <property type="project" value="UniProtKB-EC"/>
</dbReference>
<dbReference type="EMBL" id="CAJOBH010247200">
    <property type="protein sequence ID" value="CAF5128548.1"/>
    <property type="molecule type" value="Genomic_DNA"/>
</dbReference>
<feature type="non-terminal residue" evidence="6">
    <location>
        <position position="1"/>
    </location>
</feature>
<dbReference type="InterPro" id="IPR029021">
    <property type="entry name" value="Prot-tyrosine_phosphatase-like"/>
</dbReference>
<organism evidence="6 7">
    <name type="scientific">Rotaria magnacalcarata</name>
    <dbReference type="NCBI Taxonomy" id="392030"/>
    <lineage>
        <taxon>Eukaryota</taxon>
        <taxon>Metazoa</taxon>
        <taxon>Spiralia</taxon>
        <taxon>Gnathifera</taxon>
        <taxon>Rotifera</taxon>
        <taxon>Eurotatoria</taxon>
        <taxon>Bdelloidea</taxon>
        <taxon>Philodinida</taxon>
        <taxon>Philodinidae</taxon>
        <taxon>Rotaria</taxon>
    </lineage>
</organism>
<evidence type="ECO:0000256" key="2">
    <source>
        <dbReference type="ARBA" id="ARBA00013064"/>
    </source>
</evidence>
<comment type="similarity">
    <text evidence="1">Belongs to the protein-tyrosine phosphatase family.</text>
</comment>
<sequence>PTDTTLYDFIRMIWQLRIQSIVMVTRLFEDGKHKCIQYWPDEGEKRINDFKIRIDSEEKYADYTIRKLIIYNQLEVFNLYH</sequence>
<dbReference type="EC" id="3.1.3.48" evidence="2"/>